<dbReference type="Proteomes" id="UP000287188">
    <property type="component" value="Unassembled WGS sequence"/>
</dbReference>
<keyword evidence="3 5" id="KW-0067">ATP-binding</keyword>
<proteinExistence type="predicted"/>
<dbReference type="InterPro" id="IPR027417">
    <property type="entry name" value="P-loop_NTPase"/>
</dbReference>
<keyword evidence="1" id="KW-0813">Transport</keyword>
<organism evidence="5 6">
    <name type="scientific">Dictyobacter kobayashii</name>
    <dbReference type="NCBI Taxonomy" id="2014872"/>
    <lineage>
        <taxon>Bacteria</taxon>
        <taxon>Bacillati</taxon>
        <taxon>Chloroflexota</taxon>
        <taxon>Ktedonobacteria</taxon>
        <taxon>Ktedonobacterales</taxon>
        <taxon>Dictyobacteraceae</taxon>
        <taxon>Dictyobacter</taxon>
    </lineage>
</organism>
<evidence type="ECO:0000256" key="2">
    <source>
        <dbReference type="ARBA" id="ARBA00022741"/>
    </source>
</evidence>
<evidence type="ECO:0000256" key="3">
    <source>
        <dbReference type="ARBA" id="ARBA00022840"/>
    </source>
</evidence>
<dbReference type="Gene3D" id="3.40.50.300">
    <property type="entry name" value="P-loop containing nucleotide triphosphate hydrolases"/>
    <property type="match status" value="1"/>
</dbReference>
<feature type="domain" description="ABC transporter" evidence="4">
    <location>
        <begin position="10"/>
        <end position="233"/>
    </location>
</feature>
<dbReference type="OrthoDB" id="9804819at2"/>
<sequence length="299" mass="32853">MNAQSSIPAVTLQHVTKNYGQVQALKDINLTIQQGEVVAFLGPNGAGKSTSISLMLGTRRPSSGQVELLGEDPRIANHRKRIGVMLQESGVPETLKVRELVELFGRFHDQPMDTRAAIKMAGLEEKANSRLARLSGGQKQRVYFALALVGNPDVIFLDEPTTGLDVEARRNFWDQINDQVSMGKTIILTTHNLEEADALANRIVVINKGEIIADGTPGEIKRHVGGKQIRFRAPGLNLLDLQQIAQTDKVQHIGETFELFSMQPEQILSRLFKQDIELSDLEVVGAGLEEAFLALTSAK</sequence>
<dbReference type="SUPFAM" id="SSF52540">
    <property type="entry name" value="P-loop containing nucleoside triphosphate hydrolases"/>
    <property type="match status" value="1"/>
</dbReference>
<keyword evidence="6" id="KW-1185">Reference proteome</keyword>
<comment type="caution">
    <text evidence="5">The sequence shown here is derived from an EMBL/GenBank/DDBJ whole genome shotgun (WGS) entry which is preliminary data.</text>
</comment>
<dbReference type="InterPro" id="IPR050763">
    <property type="entry name" value="ABC_transporter_ATP-binding"/>
</dbReference>
<dbReference type="CDD" id="cd03230">
    <property type="entry name" value="ABC_DR_subfamily_A"/>
    <property type="match status" value="1"/>
</dbReference>
<gene>
    <name evidence="5" type="ORF">KDK_25260</name>
</gene>
<dbReference type="PANTHER" id="PTHR42711:SF17">
    <property type="entry name" value="ABC TRANSPORTER ATP-BINDING PROTEIN"/>
    <property type="match status" value="1"/>
</dbReference>
<dbReference type="AlphaFoldDB" id="A0A402AHZ7"/>
<dbReference type="PROSITE" id="PS50893">
    <property type="entry name" value="ABC_TRANSPORTER_2"/>
    <property type="match status" value="1"/>
</dbReference>
<protein>
    <submittedName>
        <fullName evidence="5">ABC transporter ATP-binding protein</fullName>
    </submittedName>
</protein>
<dbReference type="Pfam" id="PF00005">
    <property type="entry name" value="ABC_tran"/>
    <property type="match status" value="1"/>
</dbReference>
<dbReference type="InterPro" id="IPR003439">
    <property type="entry name" value="ABC_transporter-like_ATP-bd"/>
</dbReference>
<dbReference type="RefSeq" id="WP_126550245.1">
    <property type="nucleotide sequence ID" value="NZ_BIFS01000001.1"/>
</dbReference>
<dbReference type="PANTHER" id="PTHR42711">
    <property type="entry name" value="ABC TRANSPORTER ATP-BINDING PROTEIN"/>
    <property type="match status" value="1"/>
</dbReference>
<reference evidence="6" key="1">
    <citation type="submission" date="2018-12" db="EMBL/GenBank/DDBJ databases">
        <title>Tengunoibacter tsumagoiensis gen. nov., sp. nov., Dictyobacter kobayashii sp. nov., D. alpinus sp. nov., and D. joshuensis sp. nov. and description of Dictyobacteraceae fam. nov. within the order Ktedonobacterales isolated from Tengu-no-mugimeshi.</title>
        <authorList>
            <person name="Wang C.M."/>
            <person name="Zheng Y."/>
            <person name="Sakai Y."/>
            <person name="Toyoda A."/>
            <person name="Minakuchi Y."/>
            <person name="Abe K."/>
            <person name="Yokota A."/>
            <person name="Yabe S."/>
        </authorList>
    </citation>
    <scope>NUCLEOTIDE SEQUENCE [LARGE SCALE GENOMIC DNA]</scope>
    <source>
        <strain evidence="6">Uno11</strain>
    </source>
</reference>
<evidence type="ECO:0000313" key="6">
    <source>
        <dbReference type="Proteomes" id="UP000287188"/>
    </source>
</evidence>
<keyword evidence="2" id="KW-0547">Nucleotide-binding</keyword>
<evidence type="ECO:0000313" key="5">
    <source>
        <dbReference type="EMBL" id="GCE18726.1"/>
    </source>
</evidence>
<name>A0A402AHZ7_9CHLR</name>
<dbReference type="SMART" id="SM00382">
    <property type="entry name" value="AAA"/>
    <property type="match status" value="1"/>
</dbReference>
<dbReference type="GO" id="GO:0016887">
    <property type="term" value="F:ATP hydrolysis activity"/>
    <property type="evidence" value="ECO:0007669"/>
    <property type="project" value="InterPro"/>
</dbReference>
<dbReference type="EMBL" id="BIFS01000001">
    <property type="protein sequence ID" value="GCE18726.1"/>
    <property type="molecule type" value="Genomic_DNA"/>
</dbReference>
<evidence type="ECO:0000259" key="4">
    <source>
        <dbReference type="PROSITE" id="PS50893"/>
    </source>
</evidence>
<dbReference type="InterPro" id="IPR003593">
    <property type="entry name" value="AAA+_ATPase"/>
</dbReference>
<evidence type="ECO:0000256" key="1">
    <source>
        <dbReference type="ARBA" id="ARBA00022448"/>
    </source>
</evidence>
<dbReference type="GO" id="GO:0005524">
    <property type="term" value="F:ATP binding"/>
    <property type="evidence" value="ECO:0007669"/>
    <property type="project" value="UniProtKB-KW"/>
</dbReference>
<accession>A0A402AHZ7</accession>